<dbReference type="HOGENOM" id="CLU_052841_2_2_1"/>
<feature type="transmembrane region" description="Helical" evidence="6">
    <location>
        <begin position="44"/>
        <end position="62"/>
    </location>
</feature>
<dbReference type="InParanoid" id="A0A067N658"/>
<dbReference type="Pfam" id="PF20684">
    <property type="entry name" value="Fung_rhodopsin"/>
    <property type="match status" value="1"/>
</dbReference>
<comment type="subcellular location">
    <subcellularLocation>
        <location evidence="1">Membrane</location>
        <topology evidence="1">Multi-pass membrane protein</topology>
    </subcellularLocation>
</comment>
<sequence>MTIPRPDLVAAKGLIAIPHGLAVIATLFRLFDRHRMRRLWWDDFWAFVALLMDIPLMIAFFLRPESGSGSATLPINSRVAIYWIGLIMFPCVLWGSRLSIAASILRLCPPGSIWRRITFFTSILFGFMWAGLVIMRSYFCGRDSSWHNNPGVQCFLPRSVGTFTLVTDIVADVILIAIPVIMMWGVPMAKQLRRLFFAVFAASILTSLASIVYVTFLFGARGWGPGLGVIVAVTSHLEAAVALLVCNILVIVTYFYRVSHEGEDLETVADANTHDATRLGGASLAAKADMRDSSSDLESK</sequence>
<proteinExistence type="inferred from homology"/>
<dbReference type="InterPro" id="IPR052337">
    <property type="entry name" value="SAT4-like"/>
</dbReference>
<dbReference type="GO" id="GO:0016020">
    <property type="term" value="C:membrane"/>
    <property type="evidence" value="ECO:0007669"/>
    <property type="project" value="UniProtKB-SubCell"/>
</dbReference>
<dbReference type="VEuPathDB" id="FungiDB:PLEOSDRAFT_163338"/>
<keyword evidence="4 6" id="KW-0472">Membrane</keyword>
<dbReference type="PANTHER" id="PTHR33048">
    <property type="entry name" value="PTH11-LIKE INTEGRAL MEMBRANE PROTEIN (AFU_ORTHOLOGUE AFUA_5G11245)"/>
    <property type="match status" value="1"/>
</dbReference>
<dbReference type="EMBL" id="KL198014">
    <property type="protein sequence ID" value="KDQ22440.1"/>
    <property type="molecule type" value="Genomic_DNA"/>
</dbReference>
<feature type="transmembrane region" description="Helical" evidence="6">
    <location>
        <begin position="14"/>
        <end position="32"/>
    </location>
</feature>
<name>A0A067N658_PLEO1</name>
<keyword evidence="3 6" id="KW-1133">Transmembrane helix</keyword>
<feature type="transmembrane region" description="Helical" evidence="6">
    <location>
        <begin position="159"/>
        <end position="183"/>
    </location>
</feature>
<keyword evidence="2 6" id="KW-0812">Transmembrane</keyword>
<gene>
    <name evidence="8" type="ORF">PLEOSDRAFT_163338</name>
</gene>
<evidence type="ECO:0000259" key="7">
    <source>
        <dbReference type="Pfam" id="PF20684"/>
    </source>
</evidence>
<evidence type="ECO:0000313" key="8">
    <source>
        <dbReference type="EMBL" id="KDQ22440.1"/>
    </source>
</evidence>
<evidence type="ECO:0000256" key="5">
    <source>
        <dbReference type="ARBA" id="ARBA00038359"/>
    </source>
</evidence>
<dbReference type="PANTHER" id="PTHR33048:SF47">
    <property type="entry name" value="INTEGRAL MEMBRANE PROTEIN-RELATED"/>
    <property type="match status" value="1"/>
</dbReference>
<dbReference type="InterPro" id="IPR049326">
    <property type="entry name" value="Rhodopsin_dom_fungi"/>
</dbReference>
<evidence type="ECO:0000256" key="1">
    <source>
        <dbReference type="ARBA" id="ARBA00004141"/>
    </source>
</evidence>
<evidence type="ECO:0000256" key="3">
    <source>
        <dbReference type="ARBA" id="ARBA00022989"/>
    </source>
</evidence>
<evidence type="ECO:0000256" key="2">
    <source>
        <dbReference type="ARBA" id="ARBA00022692"/>
    </source>
</evidence>
<evidence type="ECO:0000256" key="6">
    <source>
        <dbReference type="SAM" id="Phobius"/>
    </source>
</evidence>
<accession>A0A067N658</accession>
<feature type="domain" description="Rhodopsin" evidence="7">
    <location>
        <begin position="29"/>
        <end position="219"/>
    </location>
</feature>
<organism evidence="8 9">
    <name type="scientific">Pleurotus ostreatus (strain PC15)</name>
    <name type="common">Oyster mushroom</name>
    <dbReference type="NCBI Taxonomy" id="1137138"/>
    <lineage>
        <taxon>Eukaryota</taxon>
        <taxon>Fungi</taxon>
        <taxon>Dikarya</taxon>
        <taxon>Basidiomycota</taxon>
        <taxon>Agaricomycotina</taxon>
        <taxon>Agaricomycetes</taxon>
        <taxon>Agaricomycetidae</taxon>
        <taxon>Agaricales</taxon>
        <taxon>Pleurotineae</taxon>
        <taxon>Pleurotaceae</taxon>
        <taxon>Pleurotus</taxon>
    </lineage>
</organism>
<dbReference type="OrthoDB" id="3229610at2759"/>
<evidence type="ECO:0000313" key="9">
    <source>
        <dbReference type="Proteomes" id="UP000027073"/>
    </source>
</evidence>
<reference evidence="9" key="1">
    <citation type="journal article" date="2014" name="Proc. Natl. Acad. Sci. U.S.A.">
        <title>Extensive sampling of basidiomycete genomes demonstrates inadequacy of the white-rot/brown-rot paradigm for wood decay fungi.</title>
        <authorList>
            <person name="Riley R."/>
            <person name="Salamov A.A."/>
            <person name="Brown D.W."/>
            <person name="Nagy L.G."/>
            <person name="Floudas D."/>
            <person name="Held B.W."/>
            <person name="Levasseur A."/>
            <person name="Lombard V."/>
            <person name="Morin E."/>
            <person name="Otillar R."/>
            <person name="Lindquist E.A."/>
            <person name="Sun H."/>
            <person name="LaButti K.M."/>
            <person name="Schmutz J."/>
            <person name="Jabbour D."/>
            <person name="Luo H."/>
            <person name="Baker S.E."/>
            <person name="Pisabarro A.G."/>
            <person name="Walton J.D."/>
            <person name="Blanchette R.A."/>
            <person name="Henrissat B."/>
            <person name="Martin F."/>
            <person name="Cullen D."/>
            <person name="Hibbett D.S."/>
            <person name="Grigoriev I.V."/>
        </authorList>
    </citation>
    <scope>NUCLEOTIDE SEQUENCE [LARGE SCALE GENOMIC DNA]</scope>
    <source>
        <strain evidence="9">PC15</strain>
    </source>
</reference>
<protein>
    <recommendedName>
        <fullName evidence="7">Rhodopsin domain-containing protein</fullName>
    </recommendedName>
</protein>
<comment type="similarity">
    <text evidence="5">Belongs to the SAT4 family.</text>
</comment>
<dbReference type="STRING" id="1137138.A0A067N658"/>
<feature type="transmembrane region" description="Helical" evidence="6">
    <location>
        <begin position="82"/>
        <end position="105"/>
    </location>
</feature>
<dbReference type="Proteomes" id="UP000027073">
    <property type="component" value="Unassembled WGS sequence"/>
</dbReference>
<evidence type="ECO:0000256" key="4">
    <source>
        <dbReference type="ARBA" id="ARBA00023136"/>
    </source>
</evidence>
<feature type="transmembrane region" description="Helical" evidence="6">
    <location>
        <begin position="117"/>
        <end position="139"/>
    </location>
</feature>
<dbReference type="AlphaFoldDB" id="A0A067N658"/>
<feature type="transmembrane region" description="Helical" evidence="6">
    <location>
        <begin position="195"/>
        <end position="219"/>
    </location>
</feature>